<dbReference type="HOGENOM" id="CLU_1803336_0_0_11"/>
<dbReference type="Gene3D" id="3.10.450.50">
    <property type="match status" value="1"/>
</dbReference>
<dbReference type="Proteomes" id="UP000000657">
    <property type="component" value="Chromosome"/>
</dbReference>
<name>Q0RID0_FRAAA</name>
<dbReference type="InterPro" id="IPR032710">
    <property type="entry name" value="NTF2-like_dom_sf"/>
</dbReference>
<organism evidence="2 3">
    <name type="scientific">Frankia alni (strain DSM 45986 / CECT 9034 / ACN14a)</name>
    <dbReference type="NCBI Taxonomy" id="326424"/>
    <lineage>
        <taxon>Bacteria</taxon>
        <taxon>Bacillati</taxon>
        <taxon>Actinomycetota</taxon>
        <taxon>Actinomycetes</taxon>
        <taxon>Frankiales</taxon>
        <taxon>Frankiaceae</taxon>
        <taxon>Frankia</taxon>
    </lineage>
</organism>
<dbReference type="STRING" id="326424.FRAAL4098"/>
<dbReference type="AlphaFoldDB" id="Q0RID0"/>
<keyword evidence="3" id="KW-1185">Reference proteome</keyword>
<accession>Q0RID0</accession>
<protein>
    <recommendedName>
        <fullName evidence="1">SnoaL-like domain-containing protein</fullName>
    </recommendedName>
</protein>
<dbReference type="InterPro" id="IPR037401">
    <property type="entry name" value="SnoaL-like"/>
</dbReference>
<evidence type="ECO:0000313" key="3">
    <source>
        <dbReference type="Proteomes" id="UP000000657"/>
    </source>
</evidence>
<reference evidence="2 3" key="1">
    <citation type="journal article" date="2007" name="Genome Res.">
        <title>Genome characteristics of facultatively symbiotic Frankia sp. strains reflect host range and host plant biogeography.</title>
        <authorList>
            <person name="Normand P."/>
            <person name="Lapierre P."/>
            <person name="Tisa L.S."/>
            <person name="Gogarten J.P."/>
            <person name="Alloisio N."/>
            <person name="Bagnarol E."/>
            <person name="Bassi C.A."/>
            <person name="Berry A.M."/>
            <person name="Bickhart D.M."/>
            <person name="Choisne N."/>
            <person name="Couloux A."/>
            <person name="Cournoyer B."/>
            <person name="Cruveiller S."/>
            <person name="Daubin V."/>
            <person name="Demange N."/>
            <person name="Francino M.P."/>
            <person name="Goltsman E."/>
            <person name="Huang Y."/>
            <person name="Kopp O.R."/>
            <person name="Labarre L."/>
            <person name="Lapidus A."/>
            <person name="Lavire C."/>
            <person name="Marechal J."/>
            <person name="Martinez M."/>
            <person name="Mastronunzio J.E."/>
            <person name="Mullin B.C."/>
            <person name="Niemann J."/>
            <person name="Pujic P."/>
            <person name="Rawnsley T."/>
            <person name="Rouy Z."/>
            <person name="Schenowitz C."/>
            <person name="Sellstedt A."/>
            <person name="Tavares F."/>
            <person name="Tomkins J.P."/>
            <person name="Vallenet D."/>
            <person name="Valverde C."/>
            <person name="Wall L.G."/>
            <person name="Wang Y."/>
            <person name="Medigue C."/>
            <person name="Benson D.R."/>
        </authorList>
    </citation>
    <scope>NUCLEOTIDE SEQUENCE [LARGE SCALE GENOMIC DNA]</scope>
    <source>
        <strain evidence="3">DSM 45986 / CECT 9034 / ACN14a</strain>
    </source>
</reference>
<dbReference type="CDD" id="cd00531">
    <property type="entry name" value="NTF2_like"/>
    <property type="match status" value="1"/>
</dbReference>
<dbReference type="KEGG" id="fal:FRAAL4098"/>
<evidence type="ECO:0000259" key="1">
    <source>
        <dbReference type="Pfam" id="PF13577"/>
    </source>
</evidence>
<sequence>MEHDIEQIRLLIARLVQLYDRHRHDEWIAAYLADDTVLTSPGGTLYGREAIRAEINKVPDTGWSGVHLIGESAITVTGSSAHALTDVVNIKVTEAGTYAVTGFGRYDDRLVRAADGTWRLAVRNRSIARAAAPAAD</sequence>
<dbReference type="Pfam" id="PF13577">
    <property type="entry name" value="SnoaL_4"/>
    <property type="match status" value="1"/>
</dbReference>
<proteinExistence type="predicted"/>
<feature type="domain" description="SnoaL-like" evidence="1">
    <location>
        <begin position="4"/>
        <end position="123"/>
    </location>
</feature>
<dbReference type="EMBL" id="CT573213">
    <property type="protein sequence ID" value="CAJ62740.1"/>
    <property type="molecule type" value="Genomic_DNA"/>
</dbReference>
<gene>
    <name evidence="2" type="ordered locus">FRAAL4098</name>
</gene>
<evidence type="ECO:0000313" key="2">
    <source>
        <dbReference type="EMBL" id="CAJ62740.1"/>
    </source>
</evidence>
<dbReference type="SUPFAM" id="SSF54427">
    <property type="entry name" value="NTF2-like"/>
    <property type="match status" value="1"/>
</dbReference>